<protein>
    <submittedName>
        <fullName evidence="1">Uncharacterized protein</fullName>
    </submittedName>
</protein>
<dbReference type="EMBL" id="BAABDQ010000039">
    <property type="protein sequence ID" value="GAA3604438.1"/>
    <property type="molecule type" value="Genomic_DNA"/>
</dbReference>
<gene>
    <name evidence="1" type="ORF">GCM10022419_106450</name>
</gene>
<accession>A0ABP6ZBG3</accession>
<organism evidence="1 2">
    <name type="scientific">Nonomuraea rosea</name>
    <dbReference type="NCBI Taxonomy" id="638574"/>
    <lineage>
        <taxon>Bacteria</taxon>
        <taxon>Bacillati</taxon>
        <taxon>Actinomycetota</taxon>
        <taxon>Actinomycetes</taxon>
        <taxon>Streptosporangiales</taxon>
        <taxon>Streptosporangiaceae</taxon>
        <taxon>Nonomuraea</taxon>
    </lineage>
</organism>
<comment type="caution">
    <text evidence="1">The sequence shown here is derived from an EMBL/GenBank/DDBJ whole genome shotgun (WGS) entry which is preliminary data.</text>
</comment>
<evidence type="ECO:0000313" key="1">
    <source>
        <dbReference type="EMBL" id="GAA3604438.1"/>
    </source>
</evidence>
<proteinExistence type="predicted"/>
<evidence type="ECO:0000313" key="2">
    <source>
        <dbReference type="Proteomes" id="UP001500630"/>
    </source>
</evidence>
<name>A0ABP6ZBG3_9ACTN</name>
<sequence length="59" mass="6149">MTPVPATTNFGRVALARSYVGGMTGASAWQMERFSQRGDLKAAVASRPGPCPLNIPVTG</sequence>
<reference evidence="2" key="1">
    <citation type="journal article" date="2019" name="Int. J. Syst. Evol. Microbiol.">
        <title>The Global Catalogue of Microorganisms (GCM) 10K type strain sequencing project: providing services to taxonomists for standard genome sequencing and annotation.</title>
        <authorList>
            <consortium name="The Broad Institute Genomics Platform"/>
            <consortium name="The Broad Institute Genome Sequencing Center for Infectious Disease"/>
            <person name="Wu L."/>
            <person name="Ma J."/>
        </authorList>
    </citation>
    <scope>NUCLEOTIDE SEQUENCE [LARGE SCALE GENOMIC DNA]</scope>
    <source>
        <strain evidence="2">JCM 17326</strain>
    </source>
</reference>
<dbReference type="Proteomes" id="UP001500630">
    <property type="component" value="Unassembled WGS sequence"/>
</dbReference>
<keyword evidence="2" id="KW-1185">Reference proteome</keyword>